<keyword evidence="1" id="KW-1133">Transmembrane helix</keyword>
<accession>K8YDE2</accession>
<reference evidence="2 3" key="1">
    <citation type="journal article" date="2012" name="Gene">
        <title>Sequence of Leptospira santarosai serovar Shermani genome and prediction of virulence-associated genes.</title>
        <authorList>
            <person name="Chou L.F."/>
            <person name="Chen Y.T."/>
            <person name="Lu C.W."/>
            <person name="Ko Y.C."/>
            <person name="Tang C.Y."/>
            <person name="Pan M.J."/>
            <person name="Tian Y.C."/>
            <person name="Chiu C.H."/>
            <person name="Hung C.C."/>
            <person name="Yang C.W."/>
        </authorList>
    </citation>
    <scope>NUCLEOTIDE SEQUENCE [LARGE SCALE GENOMIC DNA]</scope>
    <source>
        <strain evidence="2">LT 821</strain>
    </source>
</reference>
<protein>
    <submittedName>
        <fullName evidence="2">Uncharacterized protein</fullName>
    </submittedName>
</protein>
<gene>
    <name evidence="2" type="ORF">LSS_03239</name>
</gene>
<evidence type="ECO:0000256" key="1">
    <source>
        <dbReference type="SAM" id="Phobius"/>
    </source>
</evidence>
<proteinExistence type="predicted"/>
<dbReference type="Proteomes" id="UP000035800">
    <property type="component" value="Chromosome I"/>
</dbReference>
<dbReference type="KEGG" id="lst:LSS_03239"/>
<keyword evidence="1" id="KW-0472">Membrane</keyword>
<dbReference type="STRING" id="758847.LSS_03239"/>
<organism evidence="2 3">
    <name type="scientific">Leptospira santarosai serovar Shermani str. LT 821</name>
    <dbReference type="NCBI Taxonomy" id="758847"/>
    <lineage>
        <taxon>Bacteria</taxon>
        <taxon>Pseudomonadati</taxon>
        <taxon>Spirochaetota</taxon>
        <taxon>Spirochaetia</taxon>
        <taxon>Leptospirales</taxon>
        <taxon>Leptospiraceae</taxon>
        <taxon>Leptospira</taxon>
    </lineage>
</organism>
<sequence length="48" mass="5490">MKMDRLELWLFRFIKVYLVIAVLFSIVELALVAGGCGAPNAASFCYYW</sequence>
<dbReference type="EMBL" id="CP006694">
    <property type="protein sequence ID" value="EKT88372.1"/>
    <property type="molecule type" value="Genomic_DNA"/>
</dbReference>
<keyword evidence="1" id="KW-0812">Transmembrane</keyword>
<name>K8YDE2_9LEPT</name>
<evidence type="ECO:0000313" key="2">
    <source>
        <dbReference type="EMBL" id="EKT88372.1"/>
    </source>
</evidence>
<feature type="transmembrane region" description="Helical" evidence="1">
    <location>
        <begin position="12"/>
        <end position="33"/>
    </location>
</feature>
<evidence type="ECO:0000313" key="3">
    <source>
        <dbReference type="Proteomes" id="UP000035800"/>
    </source>
</evidence>
<reference evidence="2 3" key="2">
    <citation type="journal article" date="2014" name="Emerg. Microbes Infect.">
        <title>Potential impact on kidney infection: a whole-genome analysis of Leptospira santarosai serovar Shermani.</title>
        <authorList>
            <person name="Chou L.F."/>
            <person name="Chen T.W."/>
            <person name="Ko Y.C."/>
            <person name="Pan M.J."/>
            <person name="Tian Y.C."/>
            <person name="Chiu C.H."/>
            <person name="Tang P."/>
            <person name="Hung C.C."/>
            <person name="Yang C.W."/>
        </authorList>
    </citation>
    <scope>NUCLEOTIDE SEQUENCE</scope>
    <source>
        <strain evidence="2 3">LT 821</strain>
    </source>
</reference>
<dbReference type="AlphaFoldDB" id="K8YDE2"/>
<dbReference type="PATRIC" id="fig|758847.3.peg.673"/>